<dbReference type="InterPro" id="IPR040498">
    <property type="entry name" value="PriA_CRR"/>
</dbReference>
<sequence>GLVIVDEEHDASYKQFDPAPRYNARDTAIYLASLHKAKVVLGSATPSIETYFNAKNGKYGLVSLAERFGGIKMPEIKVVSMKEEKRRRLLKSHFTSVLLDHIQQALEKKQQVILFQNRRGFSLRIECEQCNWIPQCKNCDVTMTYHKKQELLKCHYCGYSRPVPAVCESCGSPHLVMQGFGTEKVEEELAIILPDAKIDRMDLDTTRSKNAFQRIIYSFENRKTDILTGTQMVTKGLDFDNVQVVGILSADNMLSFPDFRAHERSFQMMEQVSGRAGRKNHQGVVIIQTWQPAHPVIRDVVNHDFENMYARELSERNRFKYPPFYRLVMIKLKHKKPELLNEAAAVLARDLKARFGNLIYGPEYPMVSRIKNLFIKQILFKIPRNKQQAEKKQQLKQRLDTFKMLSKYKSVRVQVDVDPQ</sequence>
<feature type="non-terminal residue" evidence="10">
    <location>
        <position position="1"/>
    </location>
</feature>
<evidence type="ECO:0000256" key="5">
    <source>
        <dbReference type="ARBA" id="ARBA00022833"/>
    </source>
</evidence>
<dbReference type="GO" id="GO:1990077">
    <property type="term" value="C:primosome complex"/>
    <property type="evidence" value="ECO:0007669"/>
    <property type="project" value="UniProtKB-KW"/>
</dbReference>
<feature type="domain" description="Helicase ATP-binding" evidence="8">
    <location>
        <begin position="1"/>
        <end position="64"/>
    </location>
</feature>
<dbReference type="GO" id="GO:0003677">
    <property type="term" value="F:DNA binding"/>
    <property type="evidence" value="ECO:0007669"/>
    <property type="project" value="UniProtKB-KW"/>
</dbReference>
<keyword evidence="3" id="KW-0479">Metal-binding</keyword>
<dbReference type="SMART" id="SM00490">
    <property type="entry name" value="HELICc"/>
    <property type="match status" value="1"/>
</dbReference>
<dbReference type="GO" id="GO:0006310">
    <property type="term" value="P:DNA recombination"/>
    <property type="evidence" value="ECO:0007669"/>
    <property type="project" value="InterPro"/>
</dbReference>
<reference evidence="10" key="1">
    <citation type="submission" date="2018-06" db="EMBL/GenBank/DDBJ databases">
        <authorList>
            <person name="Zhirakovskaya E."/>
        </authorList>
    </citation>
    <scope>NUCLEOTIDE SEQUENCE</scope>
</reference>
<gene>
    <name evidence="10" type="ORF">MNBD_BACTEROID07-548</name>
</gene>
<evidence type="ECO:0000256" key="6">
    <source>
        <dbReference type="ARBA" id="ARBA00022840"/>
    </source>
</evidence>
<dbReference type="SUPFAM" id="SSF52540">
    <property type="entry name" value="P-loop containing nucleoside triphosphate hydrolases"/>
    <property type="match status" value="2"/>
</dbReference>
<proteinExistence type="predicted"/>
<dbReference type="GO" id="GO:0043138">
    <property type="term" value="F:3'-5' DNA helicase activity"/>
    <property type="evidence" value="ECO:0007669"/>
    <property type="project" value="TreeGrafter"/>
</dbReference>
<dbReference type="Pfam" id="PF18074">
    <property type="entry name" value="PriA_C"/>
    <property type="match status" value="1"/>
</dbReference>
<keyword evidence="7" id="KW-0238">DNA-binding</keyword>
<dbReference type="NCBIfam" id="TIGR00595">
    <property type="entry name" value="priA"/>
    <property type="match status" value="1"/>
</dbReference>
<dbReference type="Gene3D" id="3.40.50.300">
    <property type="entry name" value="P-loop containing nucleotide triphosphate hydrolases"/>
    <property type="match status" value="2"/>
</dbReference>
<dbReference type="Pfam" id="PF18319">
    <property type="entry name" value="Zn_ribbon_PriA"/>
    <property type="match status" value="1"/>
</dbReference>
<evidence type="ECO:0000256" key="4">
    <source>
        <dbReference type="ARBA" id="ARBA00022741"/>
    </source>
</evidence>
<keyword evidence="2" id="KW-0235">DNA replication</keyword>
<dbReference type="InterPro" id="IPR041236">
    <property type="entry name" value="PriA_C"/>
</dbReference>
<dbReference type="Pfam" id="PF00271">
    <property type="entry name" value="Helicase_C"/>
    <property type="match status" value="1"/>
</dbReference>
<protein>
    <submittedName>
        <fullName evidence="10">Helicase PriA essential for oriC/DnaA-independent DNA replication</fullName>
    </submittedName>
</protein>
<evidence type="ECO:0000256" key="3">
    <source>
        <dbReference type="ARBA" id="ARBA00022723"/>
    </source>
</evidence>
<dbReference type="GO" id="GO:0006302">
    <property type="term" value="P:double-strand break repair"/>
    <property type="evidence" value="ECO:0007669"/>
    <property type="project" value="InterPro"/>
</dbReference>
<evidence type="ECO:0000256" key="1">
    <source>
        <dbReference type="ARBA" id="ARBA00022515"/>
    </source>
</evidence>
<dbReference type="GO" id="GO:0046872">
    <property type="term" value="F:metal ion binding"/>
    <property type="evidence" value="ECO:0007669"/>
    <property type="project" value="UniProtKB-KW"/>
</dbReference>
<dbReference type="CDD" id="cd18804">
    <property type="entry name" value="SF2_C_priA"/>
    <property type="match status" value="1"/>
</dbReference>
<organism evidence="10">
    <name type="scientific">hydrothermal vent metagenome</name>
    <dbReference type="NCBI Taxonomy" id="652676"/>
    <lineage>
        <taxon>unclassified sequences</taxon>
        <taxon>metagenomes</taxon>
        <taxon>ecological metagenomes</taxon>
    </lineage>
</organism>
<accession>A0A3B0UVH7</accession>
<feature type="domain" description="Helicase C-terminal" evidence="9">
    <location>
        <begin position="162"/>
        <end position="316"/>
    </location>
</feature>
<dbReference type="PANTHER" id="PTHR30580">
    <property type="entry name" value="PRIMOSOMAL PROTEIN N"/>
    <property type="match status" value="1"/>
</dbReference>
<dbReference type="InterPro" id="IPR027417">
    <property type="entry name" value="P-loop_NTPase"/>
</dbReference>
<keyword evidence="6" id="KW-0067">ATP-binding</keyword>
<dbReference type="PANTHER" id="PTHR30580:SF0">
    <property type="entry name" value="PRIMOSOMAL PROTEIN N"/>
    <property type="match status" value="1"/>
</dbReference>
<dbReference type="PROSITE" id="PS51192">
    <property type="entry name" value="HELICASE_ATP_BIND_1"/>
    <property type="match status" value="1"/>
</dbReference>
<evidence type="ECO:0000256" key="7">
    <source>
        <dbReference type="ARBA" id="ARBA00023125"/>
    </source>
</evidence>
<dbReference type="AlphaFoldDB" id="A0A3B0UVH7"/>
<dbReference type="GO" id="GO:0006270">
    <property type="term" value="P:DNA replication initiation"/>
    <property type="evidence" value="ECO:0007669"/>
    <property type="project" value="TreeGrafter"/>
</dbReference>
<dbReference type="InterPro" id="IPR014001">
    <property type="entry name" value="Helicase_ATP-bd"/>
</dbReference>
<dbReference type="EMBL" id="UOET01000357">
    <property type="protein sequence ID" value="VAW29367.1"/>
    <property type="molecule type" value="Genomic_DNA"/>
</dbReference>
<dbReference type="InterPro" id="IPR001650">
    <property type="entry name" value="Helicase_C-like"/>
</dbReference>
<name>A0A3B0UVH7_9ZZZZ</name>
<evidence type="ECO:0000259" key="8">
    <source>
        <dbReference type="PROSITE" id="PS51192"/>
    </source>
</evidence>
<dbReference type="PROSITE" id="PS51194">
    <property type="entry name" value="HELICASE_CTER"/>
    <property type="match status" value="1"/>
</dbReference>
<dbReference type="GO" id="GO:0006269">
    <property type="term" value="P:DNA replication, synthesis of primer"/>
    <property type="evidence" value="ECO:0007669"/>
    <property type="project" value="UniProtKB-KW"/>
</dbReference>
<keyword evidence="10" id="KW-0347">Helicase</keyword>
<dbReference type="GO" id="GO:0005524">
    <property type="term" value="F:ATP binding"/>
    <property type="evidence" value="ECO:0007669"/>
    <property type="project" value="UniProtKB-KW"/>
</dbReference>
<evidence type="ECO:0000313" key="10">
    <source>
        <dbReference type="EMBL" id="VAW29367.1"/>
    </source>
</evidence>
<evidence type="ECO:0000259" key="9">
    <source>
        <dbReference type="PROSITE" id="PS51194"/>
    </source>
</evidence>
<keyword evidence="4" id="KW-0547">Nucleotide-binding</keyword>
<keyword evidence="5" id="KW-0862">Zinc</keyword>
<keyword evidence="1" id="KW-0639">Primosome</keyword>
<evidence type="ECO:0000256" key="2">
    <source>
        <dbReference type="ARBA" id="ARBA00022705"/>
    </source>
</evidence>
<keyword evidence="10" id="KW-0378">Hydrolase</keyword>
<dbReference type="InterPro" id="IPR005259">
    <property type="entry name" value="PriA"/>
</dbReference>